<name>A0A640KBA2_LEITA</name>
<evidence type="ECO:0000313" key="3">
    <source>
        <dbReference type="Proteomes" id="UP000419144"/>
    </source>
</evidence>
<keyword evidence="3" id="KW-1185">Reference proteome</keyword>
<organism evidence="2 3">
    <name type="scientific">Leishmania tarentolae</name>
    <name type="common">Sauroleishmania tarentolae</name>
    <dbReference type="NCBI Taxonomy" id="5689"/>
    <lineage>
        <taxon>Eukaryota</taxon>
        <taxon>Discoba</taxon>
        <taxon>Euglenozoa</taxon>
        <taxon>Kinetoplastea</taxon>
        <taxon>Metakinetoplastina</taxon>
        <taxon>Trypanosomatida</taxon>
        <taxon>Trypanosomatidae</taxon>
        <taxon>Leishmaniinae</taxon>
        <taxon>Leishmania</taxon>
        <taxon>lizard Leishmania</taxon>
    </lineage>
</organism>
<feature type="region of interest" description="Disordered" evidence="1">
    <location>
        <begin position="393"/>
        <end position="434"/>
    </location>
</feature>
<protein>
    <submittedName>
        <fullName evidence="2">Uncharacterized protein</fullName>
    </submittedName>
</protein>
<dbReference type="VEuPathDB" id="TriTrypDB:LtaPh_1108300"/>
<dbReference type="InterPro" id="IPR011989">
    <property type="entry name" value="ARM-like"/>
</dbReference>
<dbReference type="InterPro" id="IPR016024">
    <property type="entry name" value="ARM-type_fold"/>
</dbReference>
<feature type="region of interest" description="Disordered" evidence="1">
    <location>
        <begin position="124"/>
        <end position="158"/>
    </location>
</feature>
<gene>
    <name evidence="2" type="ORF">LtaPh_1108300</name>
</gene>
<accession>A0A640KBA2</accession>
<sequence>MPAASRSHACKGTASATAAAASRGRRAAAVPSMLPSQTPATLSVDELRATPDSRLLSYLMNAYDSIRGLSLAESSAAPHPTITPFSAVYLEELLTPRLLSSPIPDVSQLVGCLLCDAVRMHHEQYQQQHRQRRHSSGSTPPYASPGGSGGTSYTQSDDAVETAGADALPFPPERCMDVLHCICTCFAKLQSAPLNTSPSAAAHQRQTLQRVAYLIERAAAAHIFCHLLPHCDLASEETQQALLWVFLAVRCASSPAAGDLGAGTRSSSVGNPTNTATCDEMAQVLRDILCSTRVVTPVQLVPLLDELVAASPTLQLMSLSAPSLSYRSAYASSARPHQHLPVHSRSGGALIATRLLLEQIDRLQPAISTWAMGEFEEGLAEVLASKVLQSDDEDLEGEAQRHGSDTDEDEWNQQRHQPQQAKTAKAPQEAQRTHKRRGLQIMAHVLEVLVALMELHVDLADQLLPALAPHLEHTCPEVRLLLLRGLGAAFAANEVAVPTYRAILMGPLLNRFLDVKPNIRMELSDCPRCCFAASATMRDLMPAVMPVARSAYPLTGRVRSHCSGTSGRRFSHAGSDCSLIRMSLCASRLSPQLLRRRWRPRCC</sequence>
<dbReference type="Gene3D" id="1.25.10.10">
    <property type="entry name" value="Leucine-rich Repeat Variant"/>
    <property type="match status" value="1"/>
</dbReference>
<evidence type="ECO:0000256" key="1">
    <source>
        <dbReference type="SAM" id="MobiDB-lite"/>
    </source>
</evidence>
<dbReference type="AlphaFoldDB" id="A0A640KBA2"/>
<evidence type="ECO:0000313" key="2">
    <source>
        <dbReference type="EMBL" id="GET86692.1"/>
    </source>
</evidence>
<dbReference type="Proteomes" id="UP000419144">
    <property type="component" value="Unassembled WGS sequence"/>
</dbReference>
<proteinExistence type="predicted"/>
<reference evidence="2" key="1">
    <citation type="submission" date="2019-11" db="EMBL/GenBank/DDBJ databases">
        <title>Leishmania tarentolae CDS.</title>
        <authorList>
            <person name="Goto Y."/>
            <person name="Yamagishi J."/>
        </authorList>
    </citation>
    <scope>NUCLEOTIDE SEQUENCE [LARGE SCALE GENOMIC DNA]</scope>
    <source>
        <strain evidence="2">Parrot Tar II</strain>
    </source>
</reference>
<comment type="caution">
    <text evidence="2">The sequence shown here is derived from an EMBL/GenBank/DDBJ whole genome shotgun (WGS) entry which is preliminary data.</text>
</comment>
<dbReference type="SUPFAM" id="SSF48371">
    <property type="entry name" value="ARM repeat"/>
    <property type="match status" value="1"/>
</dbReference>
<dbReference type="EMBL" id="BLBS01000013">
    <property type="protein sequence ID" value="GET86692.1"/>
    <property type="molecule type" value="Genomic_DNA"/>
</dbReference>
<feature type="compositionally biased region" description="Low complexity" evidence="1">
    <location>
        <begin position="417"/>
        <end position="430"/>
    </location>
</feature>